<accession>A0A0C5BXT4</accession>
<dbReference type="EMBL" id="CP010868">
    <property type="protein sequence ID" value="AJM93104.1"/>
    <property type="molecule type" value="Genomic_DNA"/>
</dbReference>
<dbReference type="KEGG" id="nid:NPIRD3C_1894"/>
<proteinExistence type="predicted"/>
<dbReference type="STRING" id="1582439.NPIRD3C_1894"/>
<dbReference type="HOGENOM" id="CLU_3401508_0_0_2"/>
<protein>
    <submittedName>
        <fullName evidence="1">Uncharacterized protein</fullName>
    </submittedName>
</protein>
<reference evidence="1 2" key="3">
    <citation type="journal article" date="2019" name="Int. J. Syst. Evol. Microbiol.">
        <title>Nitrosopumilus adriaticus sp. nov. and Nitrosopumilus piranensis sp. nov., two ammonia-oxidizing archaea from the Adriatic Sea and members of the class Nitrososphaeria.</title>
        <authorList>
            <person name="Bayer B."/>
            <person name="Vojvoda J."/>
            <person name="Reinthaler T."/>
            <person name="Reyes C."/>
            <person name="Pinto M."/>
            <person name="Herndl G.J."/>
        </authorList>
    </citation>
    <scope>NUCLEOTIDE SEQUENCE [LARGE SCALE GENOMIC DNA]</scope>
    <source>
        <strain evidence="1 2">D3C</strain>
    </source>
</reference>
<reference evidence="2" key="1">
    <citation type="submission" date="2015-02" db="EMBL/GenBank/DDBJ databases">
        <title>Characterization of two novel Thaumarchaeota isolated from the Northern Adriatic Sea.</title>
        <authorList>
            <person name="Bayer B."/>
            <person name="Vojvoda J."/>
            <person name="Offre P."/>
            <person name="Srivastava A."/>
            <person name="Elisabeth N."/>
            <person name="Garcia J.A.L."/>
            <person name="Schleper C."/>
            <person name="Herndl G.J."/>
        </authorList>
    </citation>
    <scope>NUCLEOTIDE SEQUENCE [LARGE SCALE GENOMIC DNA]</scope>
    <source>
        <strain evidence="2">D3C</strain>
    </source>
</reference>
<reference evidence="1 2" key="2">
    <citation type="journal article" date="2016" name="ISME J.">
        <title>Physiological and genomic characterization of two novel marine thaumarchaeal strains indicates niche differentiation.</title>
        <authorList>
            <person name="Bayer B."/>
            <person name="Vojvoda J."/>
            <person name="Offre P."/>
            <person name="Alves R.J."/>
            <person name="Elisabeth N.H."/>
            <person name="Garcia J.A."/>
            <person name="Volland J.M."/>
            <person name="Srivastava A."/>
            <person name="Schleper C."/>
            <person name="Herndl G.J."/>
        </authorList>
    </citation>
    <scope>NUCLEOTIDE SEQUENCE [LARGE SCALE GENOMIC DNA]</scope>
    <source>
        <strain evidence="1 2">D3C</strain>
    </source>
</reference>
<dbReference type="AlphaFoldDB" id="A0A0C5BXT4"/>
<evidence type="ECO:0000313" key="1">
    <source>
        <dbReference type="EMBL" id="AJM93104.1"/>
    </source>
</evidence>
<gene>
    <name evidence="1" type="ORF">NPIRD3C_1894</name>
</gene>
<name>A0A0C5BXT4_9ARCH</name>
<dbReference type="Proteomes" id="UP000032027">
    <property type="component" value="Chromosome"/>
</dbReference>
<keyword evidence="2" id="KW-1185">Reference proteome</keyword>
<evidence type="ECO:0000313" key="2">
    <source>
        <dbReference type="Proteomes" id="UP000032027"/>
    </source>
</evidence>
<sequence>MEEIGLEICEFCGYIRHDDLVSVHRSHQAL</sequence>
<dbReference type="PATRIC" id="fig|1582439.9.peg.1955"/>
<organism evidence="1 2">
    <name type="scientific">Nitrosopumilus piranensis</name>
    <dbReference type="NCBI Taxonomy" id="1582439"/>
    <lineage>
        <taxon>Archaea</taxon>
        <taxon>Nitrososphaerota</taxon>
        <taxon>Nitrososphaeria</taxon>
        <taxon>Nitrosopumilales</taxon>
        <taxon>Nitrosopumilaceae</taxon>
        <taxon>Nitrosopumilus</taxon>
    </lineage>
</organism>